<dbReference type="Pfam" id="PF07287">
    <property type="entry name" value="AtuA"/>
    <property type="match status" value="1"/>
</dbReference>
<accession>A0A443IRM7</accession>
<organism evidence="2 3">
    <name type="scientific">Paenirhodobacter populi</name>
    <dbReference type="NCBI Taxonomy" id="2306993"/>
    <lineage>
        <taxon>Bacteria</taxon>
        <taxon>Pseudomonadati</taxon>
        <taxon>Pseudomonadota</taxon>
        <taxon>Alphaproteobacteria</taxon>
        <taxon>Rhodobacterales</taxon>
        <taxon>Rhodobacter group</taxon>
        <taxon>Paenirhodobacter</taxon>
    </lineage>
</organism>
<dbReference type="PANTHER" id="PTHR47472:SF1">
    <property type="entry name" value="DUF1446-DOMAIN-CONTAINING PROTEIN"/>
    <property type="match status" value="1"/>
</dbReference>
<dbReference type="EMBL" id="SAUW01000014">
    <property type="protein sequence ID" value="RWR09513.1"/>
    <property type="molecule type" value="Genomic_DNA"/>
</dbReference>
<gene>
    <name evidence="2" type="ORF">D2T33_13705</name>
</gene>
<name>A0A443IRM7_9RHOB</name>
<keyword evidence="3" id="KW-1185">Reference proteome</keyword>
<dbReference type="RefSeq" id="WP_128270142.1">
    <property type="nucleotide sequence ID" value="NZ_SAUW01000014.1"/>
</dbReference>
<evidence type="ECO:0000259" key="1">
    <source>
        <dbReference type="Pfam" id="PF07287"/>
    </source>
</evidence>
<dbReference type="Proteomes" id="UP000285710">
    <property type="component" value="Unassembled WGS sequence"/>
</dbReference>
<dbReference type="InterPro" id="IPR010839">
    <property type="entry name" value="AtuA_N"/>
</dbReference>
<feature type="domain" description="Acyclic terpene utilisation N-terminal" evidence="1">
    <location>
        <begin position="4"/>
        <end position="441"/>
    </location>
</feature>
<evidence type="ECO:0000313" key="2">
    <source>
        <dbReference type="EMBL" id="RWR09513.1"/>
    </source>
</evidence>
<evidence type="ECO:0000313" key="3">
    <source>
        <dbReference type="Proteomes" id="UP000285710"/>
    </source>
</evidence>
<reference evidence="2 3" key="1">
    <citation type="submission" date="2019-01" db="EMBL/GenBank/DDBJ databases">
        <title>Sinorhodobacter populi sp. nov. isolated from the symptomatic bark tissue of Populus euramericana canker.</title>
        <authorList>
            <person name="Xu G."/>
        </authorList>
    </citation>
    <scope>NUCLEOTIDE SEQUENCE [LARGE SCALE GENOMIC DNA]</scope>
    <source>
        <strain evidence="2 3">2D-5</strain>
    </source>
</reference>
<dbReference type="AlphaFoldDB" id="A0A443IRM7"/>
<protein>
    <submittedName>
        <fullName evidence="2">DUF1446 domain-containing protein</fullName>
    </submittedName>
</protein>
<reference evidence="2 3" key="2">
    <citation type="submission" date="2019-01" db="EMBL/GenBank/DDBJ databases">
        <authorList>
            <person name="Li Y."/>
        </authorList>
    </citation>
    <scope>NUCLEOTIDE SEQUENCE [LARGE SCALE GENOMIC DNA]</scope>
    <source>
        <strain evidence="2 3">2D-5</strain>
    </source>
</reference>
<proteinExistence type="predicted"/>
<dbReference type="PANTHER" id="PTHR47472">
    <property type="entry name" value="PROPIONYL-COA CARBOXYLASE"/>
    <property type="match status" value="1"/>
</dbReference>
<comment type="caution">
    <text evidence="2">The sequence shown here is derived from an EMBL/GenBank/DDBJ whole genome shotgun (WGS) entry which is preliminary data.</text>
</comment>
<sequence>MKTIRIGSGAGYSGDRIEPAVELAQKGEIDYLVFECLAERTIAIAQRARLADPEAGYDPLLEARMRAVLGLCHDKGIRIISNMGAANPQAAARKVLLIAQELNIPGLRVAAVSGDEVLGDLLDGDYPIQETGAPARTMRDVLISANAYIGAEPIVEALARGADVVITGRVADPSLFLAPQIHEFGWAPDDWDRLGKGTLVGHLLECAGQVTGGYFADPGVKDVPGLARLGFPIGEVSEDGSAVITKVPGSGGRVCEATLKEQILYEVHDPRAYLTPDVTADFSGVTVRGIGPDRVAVSGATGRARPETLKASVGFVDGYIGEGQISYAGPAALARGQLAAEIVRERFEIIGLKARELRFDLIGVNAILGDTFSAPAAPAEVRLRVAGRTATMAEAKRIGAEVETLYTNGPASGGGAVQSARQIVAMLSALIPRARVSPRVDIFTSEDL</sequence>